<dbReference type="InterPro" id="IPR049144">
    <property type="entry name" value="FAM186A_B_N"/>
</dbReference>
<dbReference type="PANTHER" id="PTHR33590:SF3">
    <property type="entry name" value="PROTEIN FAM186B"/>
    <property type="match status" value="1"/>
</dbReference>
<name>A0A8D0XCA5_PIG</name>
<dbReference type="Ensembl" id="ENSSSCT00030074676.1">
    <property type="protein sequence ID" value="ENSSSCP00030034165.1"/>
    <property type="gene ID" value="ENSSSCG00030053558.1"/>
</dbReference>
<evidence type="ECO:0000313" key="3">
    <source>
        <dbReference type="Proteomes" id="UP000694570"/>
    </source>
</evidence>
<organism evidence="2 3">
    <name type="scientific">Sus scrofa</name>
    <name type="common">Pig</name>
    <dbReference type="NCBI Taxonomy" id="9823"/>
    <lineage>
        <taxon>Eukaryota</taxon>
        <taxon>Metazoa</taxon>
        <taxon>Chordata</taxon>
        <taxon>Craniata</taxon>
        <taxon>Vertebrata</taxon>
        <taxon>Euteleostomi</taxon>
        <taxon>Mammalia</taxon>
        <taxon>Eutheria</taxon>
        <taxon>Laurasiatheria</taxon>
        <taxon>Artiodactyla</taxon>
        <taxon>Suina</taxon>
        <taxon>Suidae</taxon>
        <taxon>Sus</taxon>
    </lineage>
</organism>
<feature type="domain" description="FAM186A/B N-terminal" evidence="1">
    <location>
        <begin position="7"/>
        <end position="168"/>
    </location>
</feature>
<dbReference type="AlphaFoldDB" id="A0A8D0XCA5"/>
<protein>
    <recommendedName>
        <fullName evidence="1">FAM186A/B N-terminal domain-containing protein</fullName>
    </recommendedName>
</protein>
<dbReference type="PANTHER" id="PTHR33590">
    <property type="entry name" value="GLUTENIN, HIGH MOLECULAR WEIGHT SUBUNIT PW212-RELATED PROTEIN"/>
    <property type="match status" value="1"/>
</dbReference>
<dbReference type="Proteomes" id="UP000694570">
    <property type="component" value="Unplaced"/>
</dbReference>
<evidence type="ECO:0000259" key="1">
    <source>
        <dbReference type="Pfam" id="PF20870"/>
    </source>
</evidence>
<evidence type="ECO:0000313" key="2">
    <source>
        <dbReference type="Ensembl" id="ENSSSCP00030034165.1"/>
    </source>
</evidence>
<accession>A0A8D0XCA5</accession>
<proteinExistence type="predicted"/>
<sequence length="235" mass="26495">MERDKPPQLVTPASVKAIISRIEAAQLTRTQEDISSQLSDILDNVNCVINRFQEELGYDFQKKAKSHQTEQKGRNRLILLEKITSFSKDAETKEKHLYEILRWLGDWGDSLTYEIKNRKSEEEEEALDEWIEVMEKVLPLSLIATKGGIESLISLCSTLIEGQKKGSQSRFGEHLGGKLGGWMLSQGKMSHTRVCGSLSDSPPNKSFSKMVRGWGGGSKLNTEQLWAVPQDCRKV</sequence>
<dbReference type="Pfam" id="PF20870">
    <property type="entry name" value="FAM186A-B_N"/>
    <property type="match status" value="1"/>
</dbReference>
<reference evidence="2" key="1">
    <citation type="submission" date="2025-08" db="UniProtKB">
        <authorList>
            <consortium name="Ensembl"/>
        </authorList>
    </citation>
    <scope>IDENTIFICATION</scope>
</reference>